<keyword evidence="2" id="KW-1185">Reference proteome</keyword>
<reference evidence="2" key="1">
    <citation type="journal article" date="2013" name="Genetics">
        <title>The draft genome and transcriptome of Panagrellus redivivus are shaped by the harsh demands of a free-living lifestyle.</title>
        <authorList>
            <person name="Srinivasan J."/>
            <person name="Dillman A.R."/>
            <person name="Macchietto M.G."/>
            <person name="Heikkinen L."/>
            <person name="Lakso M."/>
            <person name="Fracchia K.M."/>
            <person name="Antoshechkin I."/>
            <person name="Mortazavi A."/>
            <person name="Wong G."/>
            <person name="Sternberg P.W."/>
        </authorList>
    </citation>
    <scope>NUCLEOTIDE SEQUENCE [LARGE SCALE GENOMIC DNA]</scope>
    <source>
        <strain evidence="2">MT8872</strain>
    </source>
</reference>
<evidence type="ECO:0000256" key="1">
    <source>
        <dbReference type="SAM" id="MobiDB-lite"/>
    </source>
</evidence>
<dbReference type="WBParaSite" id="Pan_g17919.t1">
    <property type="protein sequence ID" value="Pan_g17919.t1"/>
    <property type="gene ID" value="Pan_g17919"/>
</dbReference>
<evidence type="ECO:0000313" key="3">
    <source>
        <dbReference type="WBParaSite" id="Pan_g17919.t1"/>
    </source>
</evidence>
<dbReference type="AlphaFoldDB" id="A0A7E4V8J3"/>
<protein>
    <submittedName>
        <fullName evidence="3">Lipoprotein</fullName>
    </submittedName>
</protein>
<dbReference type="PROSITE" id="PS51257">
    <property type="entry name" value="PROKAR_LIPOPROTEIN"/>
    <property type="match status" value="1"/>
</dbReference>
<evidence type="ECO:0000313" key="2">
    <source>
        <dbReference type="Proteomes" id="UP000492821"/>
    </source>
</evidence>
<feature type="region of interest" description="Disordered" evidence="1">
    <location>
        <begin position="32"/>
        <end position="109"/>
    </location>
</feature>
<accession>A0A7E4V8J3</accession>
<feature type="compositionally biased region" description="Basic and acidic residues" evidence="1">
    <location>
        <begin position="89"/>
        <end position="98"/>
    </location>
</feature>
<reference evidence="3" key="2">
    <citation type="submission" date="2020-10" db="UniProtKB">
        <authorList>
            <consortium name="WormBaseParasite"/>
        </authorList>
    </citation>
    <scope>IDENTIFICATION</scope>
</reference>
<proteinExistence type="predicted"/>
<organism evidence="2 3">
    <name type="scientific">Panagrellus redivivus</name>
    <name type="common">Microworm</name>
    <dbReference type="NCBI Taxonomy" id="6233"/>
    <lineage>
        <taxon>Eukaryota</taxon>
        <taxon>Metazoa</taxon>
        <taxon>Ecdysozoa</taxon>
        <taxon>Nematoda</taxon>
        <taxon>Chromadorea</taxon>
        <taxon>Rhabditida</taxon>
        <taxon>Tylenchina</taxon>
        <taxon>Panagrolaimomorpha</taxon>
        <taxon>Panagrolaimoidea</taxon>
        <taxon>Panagrolaimidae</taxon>
        <taxon>Panagrellus</taxon>
    </lineage>
</organism>
<sequence>MTKLKMLEAITAAVACVLLGVFGAAFVVGCAKKKVSSPQTKSKGAPQKSRKKSTNKSGWHTVKSHRKVIETSETKKPKSKLKKASGHSSAHDSTDDPQHLSINPRAATTYQRPLVCRHHHHPHKHSQMKTLLP</sequence>
<feature type="compositionally biased region" description="Basic and acidic residues" evidence="1">
    <location>
        <begin position="67"/>
        <end position="76"/>
    </location>
</feature>
<dbReference type="Proteomes" id="UP000492821">
    <property type="component" value="Unassembled WGS sequence"/>
</dbReference>
<name>A0A7E4V8J3_PANRE</name>